<feature type="region of interest" description="Disordered" evidence="1">
    <location>
        <begin position="386"/>
        <end position="495"/>
    </location>
</feature>
<dbReference type="InterPro" id="IPR018562">
    <property type="entry name" value="ARS-binding_2"/>
</dbReference>
<keyword evidence="3" id="KW-1185">Reference proteome</keyword>
<feature type="compositionally biased region" description="Polar residues" evidence="1">
    <location>
        <begin position="419"/>
        <end position="429"/>
    </location>
</feature>
<dbReference type="PANTHER" id="PTHR42048">
    <property type="entry name" value="ARS-BINDING PROTEIN 2"/>
    <property type="match status" value="1"/>
</dbReference>
<evidence type="ECO:0000313" key="2">
    <source>
        <dbReference type="EMBL" id="CBF89689.1"/>
    </source>
</evidence>
<proteinExistence type="predicted"/>
<dbReference type="Proteomes" id="UP000000560">
    <property type="component" value="Chromosome VIII"/>
</dbReference>
<dbReference type="OMA" id="GHPHPYY"/>
<dbReference type="VEuPathDB" id="FungiDB:AN0340"/>
<feature type="compositionally biased region" description="Low complexity" evidence="1">
    <location>
        <begin position="39"/>
        <end position="54"/>
    </location>
</feature>
<dbReference type="eggNOG" id="ENOG502QV85">
    <property type="taxonomic scope" value="Eukaryota"/>
</dbReference>
<reference evidence="3" key="1">
    <citation type="journal article" date="2005" name="Nature">
        <title>Sequencing of Aspergillus nidulans and comparative analysis with A. fumigatus and A. oryzae.</title>
        <authorList>
            <person name="Galagan J.E."/>
            <person name="Calvo S.E."/>
            <person name="Cuomo C."/>
            <person name="Ma L.J."/>
            <person name="Wortman J.R."/>
            <person name="Batzoglou S."/>
            <person name="Lee S.I."/>
            <person name="Basturkmen M."/>
            <person name="Spevak C.C."/>
            <person name="Clutterbuck J."/>
            <person name="Kapitonov V."/>
            <person name="Jurka J."/>
            <person name="Scazzocchio C."/>
            <person name="Farman M."/>
            <person name="Butler J."/>
            <person name="Purcell S."/>
            <person name="Harris S."/>
            <person name="Braus G.H."/>
            <person name="Draht O."/>
            <person name="Busch S."/>
            <person name="D'Enfert C."/>
            <person name="Bouchier C."/>
            <person name="Goldman G.H."/>
            <person name="Bell-Pedersen D."/>
            <person name="Griffiths-Jones S."/>
            <person name="Doonan J.H."/>
            <person name="Yu J."/>
            <person name="Vienken K."/>
            <person name="Pain A."/>
            <person name="Freitag M."/>
            <person name="Selker E.U."/>
            <person name="Archer D.B."/>
            <person name="Penalva M.A."/>
            <person name="Oakley B.R."/>
            <person name="Momany M."/>
            <person name="Tanaka T."/>
            <person name="Kumagai T."/>
            <person name="Asai K."/>
            <person name="Machida M."/>
            <person name="Nierman W.C."/>
            <person name="Denning D.W."/>
            <person name="Caddick M."/>
            <person name="Hynes M."/>
            <person name="Paoletti M."/>
            <person name="Fischer R."/>
            <person name="Miller B."/>
            <person name="Dyer P."/>
            <person name="Sachs M.S."/>
            <person name="Osmani S.A."/>
            <person name="Birren B.W."/>
        </authorList>
    </citation>
    <scope>NUCLEOTIDE SEQUENCE [LARGE SCALE GENOMIC DNA]</scope>
    <source>
        <strain evidence="3">FGSC A4 / ATCC 38163 / CBS 112.46 / NRRL 194 / M139</strain>
    </source>
</reference>
<sequence>MQGAYPTMASQPERNDLGGTAMVIQQYARYPASLEPGLQSASSIGSASSQMAISKSPPVQRKATPRSLQSSPTVARSAIPPGPTVRSGPSMSPPVFDNSRQKPMGDQIDRAEVRSLPSRDITDENIDDAYVLFIFFCNPNVPLSADSTELRKTFRSPPRSDGKSFSIFTLWELIKKLDSKELKTWIQLAIELGVEPPDMEKKQSTQKVQQYAVRLKRWMRAMHVDAFFEYCLGHPHSYYTQLPASNAVVSDSRDGVPLEEDLALRALVPQWKPKRGRKRAEEKDNSSERALKRPQLDTSVGSFHAGTFAAHSHTFPQSAIPFSAFPDDIESNDPWMTASSFPADAPPEASSTHQGQDFRWKGLDREISPTSYPQSAVIPRGHHSSDVFLSSAEPRSAVTPSSGDKSRARRRHGPAVSSAWPNITTSSTGKMRGRPPNRGTVSGPFSSFPVNPNRSDPSHSHSTGMRPSPSIVLQQDSTESQYNQSPTPLNTNGKPNKLQLQVPQHSGAPVRLATPPTLLVNGVSNEPAVANNGAAASQGEGSSATVVTNTASSINRSGVPSTIIRPDDVTRTLSAELLRARVTGRQTPLSPEEGQALASVVVTNLTALYSKLPFGAAPLASALHLGLGPYFGYPGTINSTIKVHIKHKDRNAGSSENSSPNKGPVAPLYNIFLDHRHGSGVLNSVSFEDLHIGNVGGNTSTGPSAGTFDNIPRQNDELDNSITELQSLTDADYDIDDGESAVAETTWKQRYMKLRAQMQKRERSLSQYKRKILESVMADI</sequence>
<dbReference type="HOGENOM" id="CLU_009887_1_0_1"/>
<dbReference type="InParanoid" id="C8VTZ9"/>
<dbReference type="KEGG" id="ani:ANIA_00340"/>
<feature type="compositionally biased region" description="Basic and acidic residues" evidence="1">
    <location>
        <begin position="279"/>
        <end position="295"/>
    </location>
</feature>
<evidence type="ECO:0000256" key="1">
    <source>
        <dbReference type="SAM" id="MobiDB-lite"/>
    </source>
</evidence>
<name>C8VTZ9_EMENI</name>
<dbReference type="RefSeq" id="XP_657944.2">
    <property type="nucleotide sequence ID" value="XM_652852.2"/>
</dbReference>
<feature type="region of interest" description="Disordered" evidence="1">
    <location>
        <begin position="273"/>
        <end position="296"/>
    </location>
</feature>
<dbReference type="EMBL" id="BN001308">
    <property type="protein sequence ID" value="CBF89689.1"/>
    <property type="molecule type" value="Genomic_DNA"/>
</dbReference>
<dbReference type="GO" id="GO:0003688">
    <property type="term" value="F:DNA replication origin binding"/>
    <property type="evidence" value="ECO:0000318"/>
    <property type="project" value="GO_Central"/>
</dbReference>
<protein>
    <submittedName>
        <fullName evidence="2">ARS binding protein Abp2, putative (AFU_orthologue AFUA_1G02270)</fullName>
    </submittedName>
</protein>
<feature type="compositionally biased region" description="Polar residues" evidence="1">
    <location>
        <begin position="439"/>
        <end position="495"/>
    </location>
</feature>
<accession>C8VTZ9</accession>
<evidence type="ECO:0000313" key="3">
    <source>
        <dbReference type="Proteomes" id="UP000000560"/>
    </source>
</evidence>
<dbReference type="PANTHER" id="PTHR42048:SF1">
    <property type="entry name" value="ARS-BINDING PROTEIN 2"/>
    <property type="match status" value="1"/>
</dbReference>
<feature type="region of interest" description="Disordered" evidence="1">
    <location>
        <begin position="331"/>
        <end position="356"/>
    </location>
</feature>
<dbReference type="OrthoDB" id="2104370at2759"/>
<gene>
    <name evidence="2" type="ORF">ANIA_00340</name>
</gene>
<organism evidence="2 3">
    <name type="scientific">Emericella nidulans (strain FGSC A4 / ATCC 38163 / CBS 112.46 / NRRL 194 / M139)</name>
    <name type="common">Aspergillus nidulans</name>
    <dbReference type="NCBI Taxonomy" id="227321"/>
    <lineage>
        <taxon>Eukaryota</taxon>
        <taxon>Fungi</taxon>
        <taxon>Dikarya</taxon>
        <taxon>Ascomycota</taxon>
        <taxon>Pezizomycotina</taxon>
        <taxon>Eurotiomycetes</taxon>
        <taxon>Eurotiomycetidae</taxon>
        <taxon>Eurotiales</taxon>
        <taxon>Aspergillaceae</taxon>
        <taxon>Aspergillus</taxon>
        <taxon>Aspergillus subgen. Nidulantes</taxon>
    </lineage>
</organism>
<feature type="region of interest" description="Disordered" evidence="1">
    <location>
        <begin position="36"/>
        <end position="104"/>
    </location>
</feature>
<dbReference type="Pfam" id="PF09441">
    <property type="entry name" value="Abp2"/>
    <property type="match status" value="1"/>
</dbReference>
<dbReference type="STRING" id="227321.C8VTZ9"/>
<dbReference type="GeneID" id="2876116"/>
<reference evidence="3" key="2">
    <citation type="journal article" date="2009" name="Fungal Genet. Biol.">
        <title>The 2008 update of the Aspergillus nidulans genome annotation: a community effort.</title>
        <authorList>
            <person name="Wortman J.R."/>
            <person name="Gilsenan J.M."/>
            <person name="Joardar V."/>
            <person name="Deegan J."/>
            <person name="Clutterbuck J."/>
            <person name="Andersen M.R."/>
            <person name="Archer D."/>
            <person name="Bencina M."/>
            <person name="Braus G."/>
            <person name="Coutinho P."/>
            <person name="von Dohren H."/>
            <person name="Doonan J."/>
            <person name="Driessen A.J."/>
            <person name="Durek P."/>
            <person name="Espeso E."/>
            <person name="Fekete E."/>
            <person name="Flipphi M."/>
            <person name="Estrada C.G."/>
            <person name="Geysens S."/>
            <person name="Goldman G."/>
            <person name="de Groot P.W."/>
            <person name="Hansen K."/>
            <person name="Harris S.D."/>
            <person name="Heinekamp T."/>
            <person name="Helmstaedt K."/>
            <person name="Henrissat B."/>
            <person name="Hofmann G."/>
            <person name="Homan T."/>
            <person name="Horio T."/>
            <person name="Horiuchi H."/>
            <person name="James S."/>
            <person name="Jones M."/>
            <person name="Karaffa L."/>
            <person name="Karanyi Z."/>
            <person name="Kato M."/>
            <person name="Keller N."/>
            <person name="Kelly D.E."/>
            <person name="Kiel J.A."/>
            <person name="Kim J.M."/>
            <person name="van der Klei I.J."/>
            <person name="Klis F.M."/>
            <person name="Kovalchuk A."/>
            <person name="Krasevec N."/>
            <person name="Kubicek C.P."/>
            <person name="Liu B."/>
            <person name="Maccabe A."/>
            <person name="Meyer V."/>
            <person name="Mirabito P."/>
            <person name="Miskei M."/>
            <person name="Mos M."/>
            <person name="Mullins J."/>
            <person name="Nelson D.R."/>
            <person name="Nielsen J."/>
            <person name="Oakley B.R."/>
            <person name="Osmani S.A."/>
            <person name="Pakula T."/>
            <person name="Paszewski A."/>
            <person name="Paulsen I."/>
            <person name="Pilsyk S."/>
            <person name="Pocsi I."/>
            <person name="Punt P.J."/>
            <person name="Ram A.F."/>
            <person name="Ren Q."/>
            <person name="Robellet X."/>
            <person name="Robson G."/>
            <person name="Seiboth B."/>
            <person name="van Solingen P."/>
            <person name="Specht T."/>
            <person name="Sun J."/>
            <person name="Taheri-Talesh N."/>
            <person name="Takeshita N."/>
            <person name="Ussery D."/>
            <person name="vanKuyk P.A."/>
            <person name="Visser H."/>
            <person name="van de Vondervoort P.J."/>
            <person name="de Vries R.P."/>
            <person name="Walton J."/>
            <person name="Xiang X."/>
            <person name="Xiong Y."/>
            <person name="Zeng A.P."/>
            <person name="Brandt B.W."/>
            <person name="Cornell M.J."/>
            <person name="van den Hondel C.A."/>
            <person name="Visser J."/>
            <person name="Oliver S.G."/>
            <person name="Turner G."/>
        </authorList>
    </citation>
    <scope>GENOME REANNOTATION</scope>
    <source>
        <strain evidence="3">FGSC A4 / ATCC 38163 / CBS 112.46 / NRRL 194 / M139</strain>
    </source>
</reference>
<dbReference type="AlphaFoldDB" id="C8VTZ9"/>